<evidence type="ECO:0000313" key="2">
    <source>
        <dbReference type="Proteomes" id="UP000015350"/>
    </source>
</evidence>
<gene>
    <name evidence="1" type="ORF">K678_09388</name>
</gene>
<keyword evidence="1" id="KW-0808">Transferase</keyword>
<dbReference type="SUPFAM" id="SSF53448">
    <property type="entry name" value="Nucleotide-diphospho-sugar transferases"/>
    <property type="match status" value="1"/>
</dbReference>
<proteinExistence type="predicted"/>
<dbReference type="PANTHER" id="PTHR21485:SF6">
    <property type="entry name" value="N-ACYLNEURAMINATE CYTIDYLYLTRANSFERASE-RELATED"/>
    <property type="match status" value="1"/>
</dbReference>
<dbReference type="eggNOG" id="COG1083">
    <property type="taxonomic scope" value="Bacteria"/>
</dbReference>
<protein>
    <submittedName>
        <fullName evidence="1">Acylneuraminate cytidylyltransferase</fullName>
    </submittedName>
</protein>
<dbReference type="InterPro" id="IPR003329">
    <property type="entry name" value="Cytidylyl_trans"/>
</dbReference>
<dbReference type="CDD" id="cd02513">
    <property type="entry name" value="CMP-NeuAc_Synthase"/>
    <property type="match status" value="1"/>
</dbReference>
<comment type="caution">
    <text evidence="1">The sequence shown here is derived from an EMBL/GenBank/DDBJ whole genome shotgun (WGS) entry which is preliminary data.</text>
</comment>
<organism evidence="1 2">
    <name type="scientific">Magnetospirillum fulvum MGU-K5</name>
    <dbReference type="NCBI Taxonomy" id="1316936"/>
    <lineage>
        <taxon>Bacteria</taxon>
        <taxon>Pseudomonadati</taxon>
        <taxon>Pseudomonadota</taxon>
        <taxon>Alphaproteobacteria</taxon>
        <taxon>Rhodospirillales</taxon>
        <taxon>Rhodospirillaceae</taxon>
        <taxon>Magnetospirillum</taxon>
    </lineage>
</organism>
<dbReference type="GO" id="GO:0008781">
    <property type="term" value="F:N-acylneuraminate cytidylyltransferase activity"/>
    <property type="evidence" value="ECO:0007669"/>
    <property type="project" value="TreeGrafter"/>
</dbReference>
<evidence type="ECO:0000313" key="1">
    <source>
        <dbReference type="EMBL" id="EPY01726.1"/>
    </source>
</evidence>
<dbReference type="InterPro" id="IPR029044">
    <property type="entry name" value="Nucleotide-diphossugar_trans"/>
</dbReference>
<dbReference type="PATRIC" id="fig|1316936.3.peg.1874"/>
<dbReference type="Proteomes" id="UP000015350">
    <property type="component" value="Unassembled WGS sequence"/>
</dbReference>
<reference evidence="1 2" key="1">
    <citation type="submission" date="2013-04" db="EMBL/GenBank/DDBJ databases">
        <authorList>
            <person name="Kuznetsov B."/>
            <person name="Ivanovsky R."/>
        </authorList>
    </citation>
    <scope>NUCLEOTIDE SEQUENCE [LARGE SCALE GENOMIC DNA]</scope>
    <source>
        <strain evidence="1 2">MGU-K5</strain>
    </source>
</reference>
<dbReference type="EMBL" id="AQPH01000031">
    <property type="protein sequence ID" value="EPY01726.1"/>
    <property type="molecule type" value="Genomic_DNA"/>
</dbReference>
<name>S9THG9_MAGFU</name>
<dbReference type="Pfam" id="PF02348">
    <property type="entry name" value="CTP_transf_3"/>
    <property type="match status" value="1"/>
</dbReference>
<sequence>MESGCLDRVTVSTDDAEIAAVAQDAGAEVPFLRPSELAHDDTPSLAVVTHMVATLASQGWEADTITLLQPTSPFRTGADICSCHELRLQTEASAAVSVVECETHPAWAFVQDEARRLHPFLSGKMPTRRQDLQPAYRPNGAIFMITRTRLDGGGTFYGPDTLAYVMPPEQSIDIDTPWDLHLARLLAANTLLADDSPLRDSSIRF</sequence>
<dbReference type="AlphaFoldDB" id="S9THG9"/>
<accession>S9THG9</accession>
<keyword evidence="1" id="KW-0548">Nucleotidyltransferase</keyword>
<dbReference type="InterPro" id="IPR050793">
    <property type="entry name" value="CMP-NeuNAc_synthase"/>
</dbReference>
<dbReference type="STRING" id="1316936.K678_09388"/>
<dbReference type="PANTHER" id="PTHR21485">
    <property type="entry name" value="HAD SUPERFAMILY MEMBERS CMAS AND KDSC"/>
    <property type="match status" value="1"/>
</dbReference>
<dbReference type="Gene3D" id="3.90.550.10">
    <property type="entry name" value="Spore Coat Polysaccharide Biosynthesis Protein SpsA, Chain A"/>
    <property type="match status" value="1"/>
</dbReference>